<accession>A0A0A9EJ40</accession>
<protein>
    <submittedName>
        <fullName evidence="1">Uncharacterized protein</fullName>
    </submittedName>
</protein>
<organism evidence="1">
    <name type="scientific">Arundo donax</name>
    <name type="common">Giant reed</name>
    <name type="synonym">Donax arundinaceus</name>
    <dbReference type="NCBI Taxonomy" id="35708"/>
    <lineage>
        <taxon>Eukaryota</taxon>
        <taxon>Viridiplantae</taxon>
        <taxon>Streptophyta</taxon>
        <taxon>Embryophyta</taxon>
        <taxon>Tracheophyta</taxon>
        <taxon>Spermatophyta</taxon>
        <taxon>Magnoliopsida</taxon>
        <taxon>Liliopsida</taxon>
        <taxon>Poales</taxon>
        <taxon>Poaceae</taxon>
        <taxon>PACMAD clade</taxon>
        <taxon>Arundinoideae</taxon>
        <taxon>Arundineae</taxon>
        <taxon>Arundo</taxon>
    </lineage>
</organism>
<proteinExistence type="predicted"/>
<dbReference type="AlphaFoldDB" id="A0A0A9EJ40"/>
<reference evidence="1" key="1">
    <citation type="submission" date="2014-09" db="EMBL/GenBank/DDBJ databases">
        <authorList>
            <person name="Magalhaes I.L.F."/>
            <person name="Oliveira U."/>
            <person name="Santos F.R."/>
            <person name="Vidigal T.H.D.A."/>
            <person name="Brescovit A.D."/>
            <person name="Santos A.J."/>
        </authorList>
    </citation>
    <scope>NUCLEOTIDE SEQUENCE</scope>
    <source>
        <tissue evidence="1">Shoot tissue taken approximately 20 cm above the soil surface</tissue>
    </source>
</reference>
<evidence type="ECO:0000313" key="1">
    <source>
        <dbReference type="EMBL" id="JAD96052.1"/>
    </source>
</evidence>
<sequence>MALVKFDELRKWVFAYDITVKDKEWFTGSICKLVSC</sequence>
<dbReference type="EMBL" id="GBRH01201843">
    <property type="protein sequence ID" value="JAD96052.1"/>
    <property type="molecule type" value="Transcribed_RNA"/>
</dbReference>
<reference evidence="1" key="2">
    <citation type="journal article" date="2015" name="Data Brief">
        <title>Shoot transcriptome of the giant reed, Arundo donax.</title>
        <authorList>
            <person name="Barrero R.A."/>
            <person name="Guerrero F.D."/>
            <person name="Moolhuijzen P."/>
            <person name="Goolsby J.A."/>
            <person name="Tidwell J."/>
            <person name="Bellgard S.E."/>
            <person name="Bellgard M.I."/>
        </authorList>
    </citation>
    <scope>NUCLEOTIDE SEQUENCE</scope>
    <source>
        <tissue evidence="1">Shoot tissue taken approximately 20 cm above the soil surface</tissue>
    </source>
</reference>
<name>A0A0A9EJ40_ARUDO</name>